<dbReference type="PANTHER" id="PTHR15256">
    <property type="entry name" value="INTEGRAL MEMBRANE PROTEIN DGCR2/IDD"/>
    <property type="match status" value="1"/>
</dbReference>
<comment type="caution">
    <text evidence="4">The sequence shown here is derived from an EMBL/GenBank/DDBJ whole genome shotgun (WGS) entry which is preliminary data.</text>
</comment>
<feature type="signal peptide" evidence="3">
    <location>
        <begin position="1"/>
        <end position="21"/>
    </location>
</feature>
<evidence type="ECO:0000313" key="5">
    <source>
        <dbReference type="Proteomes" id="UP000192578"/>
    </source>
</evidence>
<name>A0A1W0WQK2_HYPEX</name>
<evidence type="ECO:0000256" key="2">
    <source>
        <dbReference type="SAM" id="Phobius"/>
    </source>
</evidence>
<keyword evidence="2" id="KW-0472">Membrane</keyword>
<dbReference type="OrthoDB" id="6288751at2759"/>
<evidence type="ECO:0000256" key="1">
    <source>
        <dbReference type="SAM" id="MobiDB-lite"/>
    </source>
</evidence>
<proteinExistence type="predicted"/>
<reference evidence="5" key="1">
    <citation type="submission" date="2017-01" db="EMBL/GenBank/DDBJ databases">
        <title>Comparative genomics of anhydrobiosis in the tardigrade Hypsibius dujardini.</title>
        <authorList>
            <person name="Yoshida Y."/>
            <person name="Koutsovoulos G."/>
            <person name="Laetsch D."/>
            <person name="Stevens L."/>
            <person name="Kumar S."/>
            <person name="Horikawa D."/>
            <person name="Ishino K."/>
            <person name="Komine S."/>
            <person name="Tomita M."/>
            <person name="Blaxter M."/>
            <person name="Arakawa K."/>
        </authorList>
    </citation>
    <scope>NUCLEOTIDE SEQUENCE [LARGE SCALE GENOMIC DNA]</scope>
    <source>
        <strain evidence="5">Z151</strain>
    </source>
</reference>
<dbReference type="AlphaFoldDB" id="A0A1W0WQK2"/>
<feature type="transmembrane region" description="Helical" evidence="2">
    <location>
        <begin position="160"/>
        <end position="182"/>
    </location>
</feature>
<protein>
    <recommendedName>
        <fullName evidence="6">VWFC domain-containing protein</fullName>
    </recommendedName>
</protein>
<evidence type="ECO:0000256" key="3">
    <source>
        <dbReference type="SAM" id="SignalP"/>
    </source>
</evidence>
<feature type="compositionally biased region" description="Polar residues" evidence="1">
    <location>
        <begin position="267"/>
        <end position="282"/>
    </location>
</feature>
<feature type="chain" id="PRO_5012958239" description="VWFC domain-containing protein" evidence="3">
    <location>
        <begin position="22"/>
        <end position="312"/>
    </location>
</feature>
<feature type="region of interest" description="Disordered" evidence="1">
    <location>
        <begin position="231"/>
        <end position="312"/>
    </location>
</feature>
<keyword evidence="5" id="KW-1185">Reference proteome</keyword>
<dbReference type="Proteomes" id="UP000192578">
    <property type="component" value="Unassembled WGS sequence"/>
</dbReference>
<keyword evidence="2" id="KW-0812">Transmembrane</keyword>
<dbReference type="GO" id="GO:0016020">
    <property type="term" value="C:membrane"/>
    <property type="evidence" value="ECO:0007669"/>
    <property type="project" value="TreeGrafter"/>
</dbReference>
<dbReference type="PANTHER" id="PTHR15256:SF6">
    <property type="entry name" value="INTEGRAL MEMBRANE PROTEIN DGCR2_IDD"/>
    <property type="match status" value="1"/>
</dbReference>
<dbReference type="InterPro" id="IPR042378">
    <property type="entry name" value="IDD"/>
</dbReference>
<evidence type="ECO:0000313" key="4">
    <source>
        <dbReference type="EMBL" id="OQV17485.1"/>
    </source>
</evidence>
<organism evidence="4 5">
    <name type="scientific">Hypsibius exemplaris</name>
    <name type="common">Freshwater tardigrade</name>
    <dbReference type="NCBI Taxonomy" id="2072580"/>
    <lineage>
        <taxon>Eukaryota</taxon>
        <taxon>Metazoa</taxon>
        <taxon>Ecdysozoa</taxon>
        <taxon>Tardigrada</taxon>
        <taxon>Eutardigrada</taxon>
        <taxon>Parachela</taxon>
        <taxon>Hypsibioidea</taxon>
        <taxon>Hypsibiidae</taxon>
        <taxon>Hypsibius</taxon>
    </lineage>
</organism>
<evidence type="ECO:0008006" key="6">
    <source>
        <dbReference type="Google" id="ProtNLM"/>
    </source>
</evidence>
<sequence length="312" mass="34305">MGCAPIVICLSFIFMESGLSALPAPGAGSDLGVVMREREKSRGISKVTFCWDYQGNRIQEGGKFIPNETDACMECDCVNGEAQMCVASVCSLPHDCRDVRKLFTDQCCKFVCFDRKWRNLHYGVQNYSEIGAQFRDTYLVPHIERDDFRRHEDDDPHGNYMLRLGFTTMTTILILVCLMLSIHRLRSRRLRALLARQSAFDAHPYGPDAYDEVDGRHCGHGPDCDGVLHGFARSDPPPPAYKQSPSLCDLPPTYDDVVQSEPRGPLNVNTPSPTAGGTSGRSATAIESPAEPPEYHSSPSRTAGAGDAPGVC</sequence>
<keyword evidence="3" id="KW-0732">Signal</keyword>
<keyword evidence="2" id="KW-1133">Transmembrane helix</keyword>
<dbReference type="EMBL" id="MTYJ01000060">
    <property type="protein sequence ID" value="OQV17485.1"/>
    <property type="molecule type" value="Genomic_DNA"/>
</dbReference>
<gene>
    <name evidence="4" type="ORF">BV898_08418</name>
</gene>
<accession>A0A1W0WQK2</accession>